<gene>
    <name evidence="6" type="primary">gltC</name>
    <name evidence="6" type="ORF">NCTC11087_01228</name>
</gene>
<sequence>MTLVQLHYFKTICKYNNLTRAAKALHISQPTLTHVIHDLEQEFGITLFLRQNKGLVLTKQGQDFLNEANLLLEQADAFSNRMKFLGHTHQAVQFGLSPASSTLYFPLIAQALYQQYPQIQTILVENGSMLNRQKIIDGKLDLAIISSNAPIPSTLGSYKIANTRVCLFVHKEHPLAKKNMLSIQEIKEQPLVMLSEESFLTTATISQCMHYKIDPNIILTTNQISIIKQLVTNKIAATLLFEHTLPDDQEYVSIPVTEFQAIQIYLIWNQYKQMTPAMQHLIEVTRQVYPNN</sequence>
<dbReference type="AlphaFoldDB" id="A0A380LKF2"/>
<evidence type="ECO:0000313" key="7">
    <source>
        <dbReference type="Proteomes" id="UP000255523"/>
    </source>
</evidence>
<keyword evidence="7" id="KW-1185">Reference proteome</keyword>
<keyword evidence="3" id="KW-0238">DNA-binding</keyword>
<dbReference type="Pfam" id="PF03466">
    <property type="entry name" value="LysR_substrate"/>
    <property type="match status" value="1"/>
</dbReference>
<dbReference type="SUPFAM" id="SSF46785">
    <property type="entry name" value="Winged helix' DNA-binding domain"/>
    <property type="match status" value="1"/>
</dbReference>
<dbReference type="GeneID" id="77462193"/>
<dbReference type="SUPFAM" id="SSF53850">
    <property type="entry name" value="Periplasmic binding protein-like II"/>
    <property type="match status" value="1"/>
</dbReference>
<evidence type="ECO:0000256" key="4">
    <source>
        <dbReference type="ARBA" id="ARBA00023163"/>
    </source>
</evidence>
<dbReference type="Gene3D" id="3.40.190.290">
    <property type="match status" value="1"/>
</dbReference>
<accession>A0A380LKF2</accession>
<dbReference type="InterPro" id="IPR000847">
    <property type="entry name" value="LysR_HTH_N"/>
</dbReference>
<dbReference type="GO" id="GO:0005829">
    <property type="term" value="C:cytosol"/>
    <property type="evidence" value="ECO:0007669"/>
    <property type="project" value="TreeGrafter"/>
</dbReference>
<evidence type="ECO:0000259" key="5">
    <source>
        <dbReference type="PROSITE" id="PS50931"/>
    </source>
</evidence>
<dbReference type="GO" id="GO:0003677">
    <property type="term" value="F:DNA binding"/>
    <property type="evidence" value="ECO:0007669"/>
    <property type="project" value="UniProtKB-KW"/>
</dbReference>
<dbReference type="EMBL" id="UHFX01000003">
    <property type="protein sequence ID" value="SUO04318.1"/>
    <property type="molecule type" value="Genomic_DNA"/>
</dbReference>
<dbReference type="Proteomes" id="UP000255523">
    <property type="component" value="Unassembled WGS sequence"/>
</dbReference>
<dbReference type="CDD" id="cd05466">
    <property type="entry name" value="PBP2_LTTR_substrate"/>
    <property type="match status" value="1"/>
</dbReference>
<dbReference type="InterPro" id="IPR050950">
    <property type="entry name" value="HTH-type_LysR_regulators"/>
</dbReference>
<dbReference type="OrthoDB" id="9803735at2"/>
<evidence type="ECO:0000256" key="3">
    <source>
        <dbReference type="ARBA" id="ARBA00023125"/>
    </source>
</evidence>
<proteinExistence type="inferred from homology"/>
<evidence type="ECO:0000256" key="2">
    <source>
        <dbReference type="ARBA" id="ARBA00023015"/>
    </source>
</evidence>
<feature type="domain" description="HTH lysR-type" evidence="5">
    <location>
        <begin position="1"/>
        <end position="58"/>
    </location>
</feature>
<dbReference type="GO" id="GO:0003700">
    <property type="term" value="F:DNA-binding transcription factor activity"/>
    <property type="evidence" value="ECO:0007669"/>
    <property type="project" value="InterPro"/>
</dbReference>
<dbReference type="RefSeq" id="WP_022789376.1">
    <property type="nucleotide sequence ID" value="NZ_JACJJX010000009.1"/>
</dbReference>
<dbReference type="PANTHER" id="PTHR30419">
    <property type="entry name" value="HTH-TYPE TRANSCRIPTIONAL REGULATOR YBHD"/>
    <property type="match status" value="1"/>
</dbReference>
<evidence type="ECO:0000256" key="1">
    <source>
        <dbReference type="ARBA" id="ARBA00009437"/>
    </source>
</evidence>
<dbReference type="InterPro" id="IPR036388">
    <property type="entry name" value="WH-like_DNA-bd_sf"/>
</dbReference>
<dbReference type="FunFam" id="1.10.10.10:FF:000001">
    <property type="entry name" value="LysR family transcriptional regulator"/>
    <property type="match status" value="1"/>
</dbReference>
<dbReference type="InterPro" id="IPR036390">
    <property type="entry name" value="WH_DNA-bd_sf"/>
</dbReference>
<evidence type="ECO:0000313" key="6">
    <source>
        <dbReference type="EMBL" id="SUO04318.1"/>
    </source>
</evidence>
<dbReference type="PROSITE" id="PS50931">
    <property type="entry name" value="HTH_LYSR"/>
    <property type="match status" value="1"/>
</dbReference>
<keyword evidence="2" id="KW-0805">Transcription regulation</keyword>
<dbReference type="Pfam" id="PF00126">
    <property type="entry name" value="HTH_1"/>
    <property type="match status" value="1"/>
</dbReference>
<dbReference type="Gene3D" id="1.10.10.10">
    <property type="entry name" value="Winged helix-like DNA-binding domain superfamily/Winged helix DNA-binding domain"/>
    <property type="match status" value="1"/>
</dbReference>
<organism evidence="6 7">
    <name type="scientific">Faecalicoccus pleomorphus</name>
    <dbReference type="NCBI Taxonomy" id="1323"/>
    <lineage>
        <taxon>Bacteria</taxon>
        <taxon>Bacillati</taxon>
        <taxon>Bacillota</taxon>
        <taxon>Erysipelotrichia</taxon>
        <taxon>Erysipelotrichales</taxon>
        <taxon>Erysipelotrichaceae</taxon>
        <taxon>Faecalicoccus</taxon>
    </lineage>
</organism>
<keyword evidence="4" id="KW-0804">Transcription</keyword>
<protein>
    <submittedName>
        <fullName evidence="6">LysR family transcriptional regulator</fullName>
    </submittedName>
</protein>
<dbReference type="InterPro" id="IPR005119">
    <property type="entry name" value="LysR_subst-bd"/>
</dbReference>
<name>A0A380LKF2_9FIRM</name>
<reference evidence="6 7" key="1">
    <citation type="submission" date="2018-06" db="EMBL/GenBank/DDBJ databases">
        <authorList>
            <consortium name="Pathogen Informatics"/>
            <person name="Doyle S."/>
        </authorList>
    </citation>
    <scope>NUCLEOTIDE SEQUENCE [LARGE SCALE GENOMIC DNA]</scope>
    <source>
        <strain evidence="6 7">NCTC11087</strain>
    </source>
</reference>
<dbReference type="PANTHER" id="PTHR30419:SF8">
    <property type="entry name" value="NITROGEN ASSIMILATION TRANSCRIPTIONAL ACTIVATOR-RELATED"/>
    <property type="match status" value="1"/>
</dbReference>
<comment type="similarity">
    <text evidence="1">Belongs to the LysR transcriptional regulatory family.</text>
</comment>
<dbReference type="PRINTS" id="PR00039">
    <property type="entry name" value="HTHLYSR"/>
</dbReference>